<proteinExistence type="inferred from homology"/>
<dbReference type="Gene3D" id="3.40.1370.10">
    <property type="match status" value="1"/>
</dbReference>
<dbReference type="GO" id="GO:0019843">
    <property type="term" value="F:rRNA binding"/>
    <property type="evidence" value="ECO:0007669"/>
    <property type="project" value="UniProtKB-UniRule"/>
</dbReference>
<dbReference type="InterPro" id="IPR002136">
    <property type="entry name" value="Ribosomal_uL4"/>
</dbReference>
<keyword evidence="5 6" id="KW-0687">Ribonucleoprotein</keyword>
<evidence type="ECO:0000256" key="2">
    <source>
        <dbReference type="ARBA" id="ARBA00022730"/>
    </source>
</evidence>
<comment type="function">
    <text evidence="6">Forms part of the polypeptide exit tunnel.</text>
</comment>
<evidence type="ECO:0000256" key="4">
    <source>
        <dbReference type="ARBA" id="ARBA00022980"/>
    </source>
</evidence>
<dbReference type="GO" id="GO:0005840">
    <property type="term" value="C:ribosome"/>
    <property type="evidence" value="ECO:0007669"/>
    <property type="project" value="UniProtKB-KW"/>
</dbReference>
<comment type="caution">
    <text evidence="7">The sequence shown here is derived from an EMBL/GenBank/DDBJ whole genome shotgun (WGS) entry which is preliminary data.</text>
</comment>
<evidence type="ECO:0000256" key="5">
    <source>
        <dbReference type="ARBA" id="ARBA00023274"/>
    </source>
</evidence>
<dbReference type="InterPro" id="IPR045240">
    <property type="entry name" value="Ribosomal_uL4_euk/arch"/>
</dbReference>
<dbReference type="GO" id="GO:0006412">
    <property type="term" value="P:translation"/>
    <property type="evidence" value="ECO:0007669"/>
    <property type="project" value="UniProtKB-UniRule"/>
</dbReference>
<dbReference type="PANTHER" id="PTHR19431">
    <property type="entry name" value="60S RIBOSOMAL PROTEIN L4"/>
    <property type="match status" value="1"/>
</dbReference>
<dbReference type="HAMAP" id="MF_01328_A">
    <property type="entry name" value="Ribosomal_uL4_A"/>
    <property type="match status" value="1"/>
</dbReference>
<dbReference type="NCBIfam" id="TIGR03672">
    <property type="entry name" value="rpl4p_arch"/>
    <property type="match status" value="1"/>
</dbReference>
<keyword evidence="3 6" id="KW-0694">RNA-binding</keyword>
<dbReference type="PROSITE" id="PS00939">
    <property type="entry name" value="RIBOSOMAL_L1E"/>
    <property type="match status" value="1"/>
</dbReference>
<reference evidence="7" key="1">
    <citation type="journal article" date="2020" name="mSystems">
        <title>Genome- and Community-Level Interaction Insights into Carbon Utilization and Element Cycling Functions of Hydrothermarchaeota in Hydrothermal Sediment.</title>
        <authorList>
            <person name="Zhou Z."/>
            <person name="Liu Y."/>
            <person name="Xu W."/>
            <person name="Pan J."/>
            <person name="Luo Z.H."/>
            <person name="Li M."/>
        </authorList>
    </citation>
    <scope>NUCLEOTIDE SEQUENCE [LARGE SCALE GENOMIC DNA]</scope>
    <source>
        <strain evidence="7">SpSt-1116</strain>
    </source>
</reference>
<name>A0A7J3ZL13_9CREN</name>
<accession>A0A7J3ZL13</accession>
<protein>
    <recommendedName>
        <fullName evidence="6">Large ribosomal subunit protein uL4</fullName>
    </recommendedName>
</protein>
<dbReference type="GO" id="GO:0003735">
    <property type="term" value="F:structural constituent of ribosome"/>
    <property type="evidence" value="ECO:0007669"/>
    <property type="project" value="InterPro"/>
</dbReference>
<dbReference type="Pfam" id="PF00573">
    <property type="entry name" value="Ribosomal_L4"/>
    <property type="match status" value="1"/>
</dbReference>
<comment type="function">
    <text evidence="6">One of the primary rRNA binding proteins, this protein initially binds near the 5'-end of the 23S rRNA. It is important during the early stages of 50S assembly. It makes multiple contacts with different domains of the 23S rRNA in the assembled 50S subunit and ribosome.</text>
</comment>
<dbReference type="InterPro" id="IPR023574">
    <property type="entry name" value="Ribosomal_uL4_dom_sf"/>
</dbReference>
<dbReference type="SUPFAM" id="SSF52166">
    <property type="entry name" value="Ribosomal protein L4"/>
    <property type="match status" value="1"/>
</dbReference>
<dbReference type="EMBL" id="DRZC01000064">
    <property type="protein sequence ID" value="HHQ80704.1"/>
    <property type="molecule type" value="Genomic_DNA"/>
</dbReference>
<comment type="subunit">
    <text evidence="6">Part of the 50S ribosomal subunit.</text>
</comment>
<dbReference type="InterPro" id="IPR019970">
    <property type="entry name" value="Ribosomall_uL4-arc"/>
</dbReference>
<keyword evidence="4 6" id="KW-0689">Ribosomal protein</keyword>
<sequence length="279" mass="31132">MTLMLLVKKGTTRAVPVYDAEGRETRTLELPAIFDFPVRKDLIRRVFLAEFTAALQPKGRDPMAGKRTSARSLGVGLGIARIPRVRRTLRGALINFAVGGRLAHPPRVEKVIVERINKKEKVLATISAVAATSKLELVRERGHVFSAPIVPVVIEDEVENEVKRAREARELLEKLGVYQDVERSKERTRIRAGKGKMRGRRYIEPRSVLFVLNSHRSPLALSVRNFSGVDIVTPEVLSVLHLAPGGVPGRLTVYTISAIESLWRRFERKIAQLISIGQG</sequence>
<dbReference type="AlphaFoldDB" id="A0A7J3ZL13"/>
<evidence type="ECO:0000256" key="3">
    <source>
        <dbReference type="ARBA" id="ARBA00022884"/>
    </source>
</evidence>
<organism evidence="7">
    <name type="scientific">Fervidicoccus fontis</name>
    <dbReference type="NCBI Taxonomy" id="683846"/>
    <lineage>
        <taxon>Archaea</taxon>
        <taxon>Thermoproteota</taxon>
        <taxon>Thermoprotei</taxon>
        <taxon>Fervidicoccales</taxon>
        <taxon>Fervidicoccaceae</taxon>
        <taxon>Fervidicoccus</taxon>
    </lineage>
</organism>
<evidence type="ECO:0000256" key="6">
    <source>
        <dbReference type="HAMAP-Rule" id="MF_01328"/>
    </source>
</evidence>
<dbReference type="GO" id="GO:1990904">
    <property type="term" value="C:ribonucleoprotein complex"/>
    <property type="evidence" value="ECO:0007669"/>
    <property type="project" value="UniProtKB-KW"/>
</dbReference>
<keyword evidence="2 6" id="KW-0699">rRNA-binding</keyword>
<evidence type="ECO:0000256" key="1">
    <source>
        <dbReference type="ARBA" id="ARBA00010528"/>
    </source>
</evidence>
<comment type="similarity">
    <text evidence="1 6">Belongs to the universal ribosomal protein uL4 family.</text>
</comment>
<evidence type="ECO:0000313" key="7">
    <source>
        <dbReference type="EMBL" id="HHQ80704.1"/>
    </source>
</evidence>
<gene>
    <name evidence="6" type="primary">rpl4</name>
    <name evidence="7" type="ORF">ENM78_04565</name>
</gene>
<dbReference type="InterPro" id="IPR013000">
    <property type="entry name" value="Ribosomal_uL4_euk/arc_CS"/>
</dbReference>